<reference evidence="12 13" key="1">
    <citation type="journal article" date="2011" name="Int. J. Syst. Evol. Microbiol.">
        <title>Allobacillus halotolerans gen. nov., sp. nov. isolated from shrimp paste.</title>
        <authorList>
            <person name="Sheu S.Y."/>
            <person name="Arun A.B."/>
            <person name="Jiang S.R."/>
            <person name="Young C.C."/>
            <person name="Chen W.M."/>
        </authorList>
    </citation>
    <scope>NUCLEOTIDE SEQUENCE [LARGE SCALE GENOMIC DNA]</scope>
    <source>
        <strain evidence="12 13">LMG 24826</strain>
    </source>
</reference>
<dbReference type="InterPro" id="IPR027417">
    <property type="entry name" value="P-loop_NTPase"/>
</dbReference>
<dbReference type="PANTHER" id="PTHR21087">
    <property type="entry name" value="SHIKIMATE KINASE"/>
    <property type="match status" value="1"/>
</dbReference>
<keyword evidence="8 11" id="KW-0067">ATP-binding</keyword>
<keyword evidence="6 11" id="KW-0547">Nucleotide-binding</keyword>
<dbReference type="EMBL" id="JAHLZF010000001">
    <property type="protein sequence ID" value="MBU6079642.1"/>
    <property type="molecule type" value="Genomic_DNA"/>
</dbReference>
<comment type="subunit">
    <text evidence="11">Monomer.</text>
</comment>
<name>A0ABS6GMI5_9BACI</name>
<keyword evidence="7 11" id="KW-0418">Kinase</keyword>
<gene>
    <name evidence="11" type="primary">aroK</name>
    <name evidence="12" type="ORF">KQ486_01260</name>
</gene>
<protein>
    <recommendedName>
        <fullName evidence="3 11">Shikimate kinase</fullName>
        <shortName evidence="11">SK</shortName>
        <ecNumber evidence="3 11">2.7.1.71</ecNumber>
    </recommendedName>
</protein>
<dbReference type="InterPro" id="IPR023000">
    <property type="entry name" value="Shikimate_kinase_CS"/>
</dbReference>
<evidence type="ECO:0000256" key="7">
    <source>
        <dbReference type="ARBA" id="ARBA00022777"/>
    </source>
</evidence>
<feature type="binding site" evidence="11">
    <location>
        <position position="151"/>
    </location>
    <ligand>
        <name>ATP</name>
        <dbReference type="ChEBI" id="CHEBI:30616"/>
    </ligand>
</feature>
<evidence type="ECO:0000256" key="2">
    <source>
        <dbReference type="ARBA" id="ARBA00006997"/>
    </source>
</evidence>
<comment type="function">
    <text evidence="11">Catalyzes the specific phosphorylation of the 3-hydroxyl group of shikimic acid using ATP as a cosubstrate.</text>
</comment>
<accession>A0ABS6GMI5</accession>
<evidence type="ECO:0000256" key="8">
    <source>
        <dbReference type="ARBA" id="ARBA00022840"/>
    </source>
</evidence>
<dbReference type="PRINTS" id="PR01100">
    <property type="entry name" value="SHIKIMTKNASE"/>
</dbReference>
<dbReference type="GO" id="GO:0016301">
    <property type="term" value="F:kinase activity"/>
    <property type="evidence" value="ECO:0007669"/>
    <property type="project" value="UniProtKB-KW"/>
</dbReference>
<dbReference type="Proteomes" id="UP000812672">
    <property type="component" value="Unassembled WGS sequence"/>
</dbReference>
<proteinExistence type="inferred from homology"/>
<dbReference type="InterPro" id="IPR000623">
    <property type="entry name" value="Shikimate_kinase/TSH1"/>
</dbReference>
<evidence type="ECO:0000256" key="5">
    <source>
        <dbReference type="ARBA" id="ARBA00022679"/>
    </source>
</evidence>
<feature type="binding site" evidence="11">
    <location>
        <position position="57"/>
    </location>
    <ligand>
        <name>substrate</name>
    </ligand>
</feature>
<feature type="binding site" evidence="11">
    <location>
        <position position="33"/>
    </location>
    <ligand>
        <name>substrate</name>
    </ligand>
</feature>
<sequence>MKPIALIGFMGSGKTSIGQLLGKKLAYPVIDLDEQIEKNTNMTIGAIFDTKGEEWFRNKEEEELNKWTGKNVIVSTGGGIISRKQSRIRLKQHFHTFWLHASFEEIMKRLVEEDGTRPLWQKSKEERKELYLKRESMYKQAAHYMISTDGRKKHEIAEEIIHLM</sequence>
<dbReference type="SUPFAM" id="SSF52540">
    <property type="entry name" value="P-loop containing nucleoside triphosphate hydrolases"/>
    <property type="match status" value="1"/>
</dbReference>
<dbReference type="PROSITE" id="PS01128">
    <property type="entry name" value="SHIKIMATE_KINASE"/>
    <property type="match status" value="1"/>
</dbReference>
<keyword evidence="13" id="KW-1185">Reference proteome</keyword>
<evidence type="ECO:0000256" key="4">
    <source>
        <dbReference type="ARBA" id="ARBA00022605"/>
    </source>
</evidence>
<dbReference type="Gene3D" id="3.40.50.300">
    <property type="entry name" value="P-loop containing nucleotide triphosphate hydrolases"/>
    <property type="match status" value="1"/>
</dbReference>
<evidence type="ECO:0000256" key="1">
    <source>
        <dbReference type="ARBA" id="ARBA00004842"/>
    </source>
</evidence>
<dbReference type="HAMAP" id="MF_00109">
    <property type="entry name" value="Shikimate_kinase"/>
    <property type="match status" value="1"/>
</dbReference>
<feature type="binding site" evidence="11">
    <location>
        <position position="78"/>
    </location>
    <ligand>
        <name>substrate</name>
    </ligand>
</feature>
<comment type="catalytic activity">
    <reaction evidence="10 11">
        <text>shikimate + ATP = 3-phosphoshikimate + ADP + H(+)</text>
        <dbReference type="Rhea" id="RHEA:13121"/>
        <dbReference type="ChEBI" id="CHEBI:15378"/>
        <dbReference type="ChEBI" id="CHEBI:30616"/>
        <dbReference type="ChEBI" id="CHEBI:36208"/>
        <dbReference type="ChEBI" id="CHEBI:145989"/>
        <dbReference type="ChEBI" id="CHEBI:456216"/>
        <dbReference type="EC" id="2.7.1.71"/>
    </reaction>
</comment>
<keyword evidence="9 11" id="KW-0057">Aromatic amino acid biosynthesis</keyword>
<evidence type="ECO:0000313" key="13">
    <source>
        <dbReference type="Proteomes" id="UP000812672"/>
    </source>
</evidence>
<dbReference type="InterPro" id="IPR031322">
    <property type="entry name" value="Shikimate/glucono_kinase"/>
</dbReference>
<evidence type="ECO:0000256" key="3">
    <source>
        <dbReference type="ARBA" id="ARBA00012154"/>
    </source>
</evidence>
<dbReference type="Pfam" id="PF01202">
    <property type="entry name" value="SKI"/>
    <property type="match status" value="1"/>
</dbReference>
<comment type="cofactor">
    <cofactor evidence="11">
        <name>Mg(2+)</name>
        <dbReference type="ChEBI" id="CHEBI:18420"/>
    </cofactor>
    <text evidence="11">Binds 1 Mg(2+) ion per subunit.</text>
</comment>
<comment type="similarity">
    <text evidence="2 11">Belongs to the shikimate kinase family.</text>
</comment>
<feature type="binding site" evidence="11">
    <location>
        <position position="134"/>
    </location>
    <ligand>
        <name>substrate</name>
    </ligand>
</feature>
<comment type="pathway">
    <text evidence="1 11">Metabolic intermediate biosynthesis; chorismate biosynthesis; chorismate from D-erythrose 4-phosphate and phosphoenolpyruvate: step 5/7.</text>
</comment>
<comment type="caution">
    <text evidence="12">The sequence shown here is derived from an EMBL/GenBank/DDBJ whole genome shotgun (WGS) entry which is preliminary data.</text>
</comment>
<feature type="binding site" evidence="11">
    <location>
        <begin position="11"/>
        <end position="16"/>
    </location>
    <ligand>
        <name>ATP</name>
        <dbReference type="ChEBI" id="CHEBI:30616"/>
    </ligand>
</feature>
<dbReference type="PANTHER" id="PTHR21087:SF16">
    <property type="entry name" value="SHIKIMATE KINASE 1, CHLOROPLASTIC"/>
    <property type="match status" value="1"/>
</dbReference>
<evidence type="ECO:0000256" key="10">
    <source>
        <dbReference type="ARBA" id="ARBA00048567"/>
    </source>
</evidence>
<keyword evidence="11" id="KW-0460">Magnesium</keyword>
<evidence type="ECO:0000313" key="12">
    <source>
        <dbReference type="EMBL" id="MBU6079642.1"/>
    </source>
</evidence>
<evidence type="ECO:0000256" key="9">
    <source>
        <dbReference type="ARBA" id="ARBA00023141"/>
    </source>
</evidence>
<keyword evidence="4 11" id="KW-0028">Amino-acid biosynthesis</keyword>
<dbReference type="CDD" id="cd00464">
    <property type="entry name" value="SK"/>
    <property type="match status" value="1"/>
</dbReference>
<organism evidence="12 13">
    <name type="scientific">Allobacillus halotolerans</name>
    <dbReference type="NCBI Taxonomy" id="570278"/>
    <lineage>
        <taxon>Bacteria</taxon>
        <taxon>Bacillati</taxon>
        <taxon>Bacillota</taxon>
        <taxon>Bacilli</taxon>
        <taxon>Bacillales</taxon>
        <taxon>Bacillaceae</taxon>
        <taxon>Allobacillus</taxon>
    </lineage>
</organism>
<evidence type="ECO:0000256" key="6">
    <source>
        <dbReference type="ARBA" id="ARBA00022741"/>
    </source>
</evidence>
<comment type="subcellular location">
    <subcellularLocation>
        <location evidence="11">Cytoplasm</location>
    </subcellularLocation>
</comment>
<keyword evidence="11" id="KW-0479">Metal-binding</keyword>
<keyword evidence="5 11" id="KW-0808">Transferase</keyword>
<dbReference type="RefSeq" id="WP_186278477.1">
    <property type="nucleotide sequence ID" value="NZ_CAUPKR010000001.1"/>
</dbReference>
<feature type="binding site" evidence="11">
    <location>
        <position position="15"/>
    </location>
    <ligand>
        <name>Mg(2+)</name>
        <dbReference type="ChEBI" id="CHEBI:18420"/>
    </ligand>
</feature>
<keyword evidence="11" id="KW-0963">Cytoplasm</keyword>
<feature type="binding site" evidence="11">
    <location>
        <position position="117"/>
    </location>
    <ligand>
        <name>ATP</name>
        <dbReference type="ChEBI" id="CHEBI:30616"/>
    </ligand>
</feature>
<evidence type="ECO:0000256" key="11">
    <source>
        <dbReference type="HAMAP-Rule" id="MF_00109"/>
    </source>
</evidence>
<dbReference type="EC" id="2.7.1.71" evidence="3 11"/>